<dbReference type="Pfam" id="PF01386">
    <property type="entry name" value="Ribosomal_L25p"/>
    <property type="match status" value="1"/>
</dbReference>
<evidence type="ECO:0000259" key="7">
    <source>
        <dbReference type="Pfam" id="PF01386"/>
    </source>
</evidence>
<dbReference type="HAMAP" id="MF_01334">
    <property type="entry name" value="Ribosomal_bL25_CTC"/>
    <property type="match status" value="1"/>
</dbReference>
<evidence type="ECO:0000313" key="9">
    <source>
        <dbReference type="EMBL" id="HFC92591.1"/>
    </source>
</evidence>
<dbReference type="InterPro" id="IPR037121">
    <property type="entry name" value="Ribosomal_bL25_C"/>
</dbReference>
<comment type="similarity">
    <text evidence="5">Belongs to the bacterial ribosomal protein bL25 family. CTC subfamily.</text>
</comment>
<feature type="compositionally biased region" description="Acidic residues" evidence="6">
    <location>
        <begin position="203"/>
        <end position="228"/>
    </location>
</feature>
<evidence type="ECO:0000256" key="3">
    <source>
        <dbReference type="ARBA" id="ARBA00022980"/>
    </source>
</evidence>
<dbReference type="CDD" id="cd00495">
    <property type="entry name" value="Ribosomal_L25_TL5_CTC"/>
    <property type="match status" value="1"/>
</dbReference>
<dbReference type="NCBIfam" id="NF004130">
    <property type="entry name" value="PRK05618.1-5"/>
    <property type="match status" value="1"/>
</dbReference>
<comment type="caution">
    <text evidence="9">The sequence shown here is derived from an EMBL/GenBank/DDBJ whole genome shotgun (WGS) entry which is preliminary data.</text>
</comment>
<dbReference type="NCBIfam" id="TIGR00731">
    <property type="entry name" value="bL25_bact_ctc"/>
    <property type="match status" value="1"/>
</dbReference>
<feature type="domain" description="Large ribosomal subunit protein bL25 beta" evidence="8">
    <location>
        <begin position="103"/>
        <end position="174"/>
    </location>
</feature>
<keyword evidence="3 5" id="KW-0689">Ribosomal protein</keyword>
<dbReference type="Gene3D" id="2.170.120.20">
    <property type="entry name" value="Ribosomal protein L25, beta domain"/>
    <property type="match status" value="1"/>
</dbReference>
<dbReference type="NCBIfam" id="NF004128">
    <property type="entry name" value="PRK05618.1-2"/>
    <property type="match status" value="1"/>
</dbReference>
<dbReference type="InterPro" id="IPR020930">
    <property type="entry name" value="Ribosomal_uL5_bac-type"/>
</dbReference>
<dbReference type="PANTHER" id="PTHR33284">
    <property type="entry name" value="RIBOSOMAL PROTEIN L25/GLN-TRNA SYNTHETASE, ANTI-CODON-BINDING DOMAIN-CONTAINING PROTEIN"/>
    <property type="match status" value="1"/>
</dbReference>
<evidence type="ECO:0000256" key="4">
    <source>
        <dbReference type="ARBA" id="ARBA00023274"/>
    </source>
</evidence>
<dbReference type="PANTHER" id="PTHR33284:SF1">
    <property type="entry name" value="RIBOSOMAL PROTEIN L25_GLN-TRNA SYNTHETASE, ANTI-CODON-BINDING DOMAIN-CONTAINING PROTEIN"/>
    <property type="match status" value="1"/>
</dbReference>
<keyword evidence="1 5" id="KW-0699">rRNA-binding</keyword>
<evidence type="ECO:0000259" key="8">
    <source>
        <dbReference type="Pfam" id="PF14693"/>
    </source>
</evidence>
<proteinExistence type="inferred from homology"/>
<dbReference type="NCBIfam" id="NF004612">
    <property type="entry name" value="PRK05943.1"/>
    <property type="match status" value="1"/>
</dbReference>
<gene>
    <name evidence="5" type="primary">rplY</name>
    <name evidence="5" type="synonym">ctc</name>
    <name evidence="9" type="ORF">ENJ51_07240</name>
</gene>
<dbReference type="GO" id="GO:0006412">
    <property type="term" value="P:translation"/>
    <property type="evidence" value="ECO:0007669"/>
    <property type="project" value="UniProtKB-UniRule"/>
</dbReference>
<dbReference type="Gene3D" id="2.40.240.10">
    <property type="entry name" value="Ribosomal Protein L25, Chain P"/>
    <property type="match status" value="1"/>
</dbReference>
<evidence type="ECO:0000256" key="2">
    <source>
        <dbReference type="ARBA" id="ARBA00022884"/>
    </source>
</evidence>
<dbReference type="HAMAP" id="MF_01336">
    <property type="entry name" value="Ribosomal_bL25"/>
    <property type="match status" value="1"/>
</dbReference>
<dbReference type="GO" id="GO:0008097">
    <property type="term" value="F:5S rRNA binding"/>
    <property type="evidence" value="ECO:0007669"/>
    <property type="project" value="InterPro"/>
</dbReference>
<dbReference type="InterPro" id="IPR020057">
    <property type="entry name" value="Ribosomal_bL25_b-dom"/>
</dbReference>
<dbReference type="AlphaFoldDB" id="A0A7V2T3E0"/>
<sequence>MANDYSLTATSRTDLGKGASRRLRREALIPAIVYGGDSEPASITLKSNEMVRNLMEESFYASLITLNIEGTEEIVILRDLHRHPFKAIIMHADFLRVNAKETLTVTIPLHFINEESAKGVKMGGGIINHVMNEIEISCLPQDIPEYIEIDIIDLDLHESIHLSEVKFPKGVQATMLIVGEGEDESENASLPIVSIYEPRAASSEDDTASTDSEESSADVNADSDDNTD</sequence>
<keyword evidence="4 5" id="KW-0687">Ribonucleoprotein</keyword>
<keyword evidence="2 5" id="KW-0694">RNA-binding</keyword>
<protein>
    <recommendedName>
        <fullName evidence="5">Large ribosomal subunit protein bL25</fullName>
    </recommendedName>
    <alternativeName>
        <fullName evidence="5">General stress protein CTC</fullName>
    </alternativeName>
</protein>
<comment type="function">
    <text evidence="5">This is one of the proteins that binds to the 5S RNA in the ribosome where it forms part of the central protuberance.</text>
</comment>
<feature type="domain" description="Large ribosomal subunit protein bL25 L25" evidence="7">
    <location>
        <begin position="7"/>
        <end position="94"/>
    </location>
</feature>
<dbReference type="Proteomes" id="UP000885750">
    <property type="component" value="Unassembled WGS sequence"/>
</dbReference>
<evidence type="ECO:0000256" key="5">
    <source>
        <dbReference type="HAMAP-Rule" id="MF_01334"/>
    </source>
</evidence>
<name>A0A7V2T3E0_LEUMU</name>
<dbReference type="InterPro" id="IPR020055">
    <property type="entry name" value="Ribosomal_bL25_short"/>
</dbReference>
<dbReference type="GO" id="GO:0003735">
    <property type="term" value="F:structural constituent of ribosome"/>
    <property type="evidence" value="ECO:0007669"/>
    <property type="project" value="InterPro"/>
</dbReference>
<dbReference type="EMBL" id="DRMS01000269">
    <property type="protein sequence ID" value="HFC92591.1"/>
    <property type="molecule type" value="Genomic_DNA"/>
</dbReference>
<feature type="region of interest" description="Disordered" evidence="6">
    <location>
        <begin position="185"/>
        <end position="228"/>
    </location>
</feature>
<evidence type="ECO:0000256" key="6">
    <source>
        <dbReference type="SAM" id="MobiDB-lite"/>
    </source>
</evidence>
<evidence type="ECO:0000256" key="1">
    <source>
        <dbReference type="ARBA" id="ARBA00022730"/>
    </source>
</evidence>
<dbReference type="GO" id="GO:0022625">
    <property type="term" value="C:cytosolic large ribosomal subunit"/>
    <property type="evidence" value="ECO:0007669"/>
    <property type="project" value="TreeGrafter"/>
</dbReference>
<dbReference type="InterPro" id="IPR011035">
    <property type="entry name" value="Ribosomal_bL25/Gln-tRNA_synth"/>
</dbReference>
<dbReference type="InterPro" id="IPR001021">
    <property type="entry name" value="Ribosomal_bL25_long"/>
</dbReference>
<dbReference type="InterPro" id="IPR020056">
    <property type="entry name" value="Rbsml_bL25/Gln-tRNA_synth_N"/>
</dbReference>
<dbReference type="InterPro" id="IPR029751">
    <property type="entry name" value="Ribosomal_L25_dom"/>
</dbReference>
<accession>A0A7V2T3E0</accession>
<reference evidence="9" key="1">
    <citation type="journal article" date="2020" name="mSystems">
        <title>Genome- and Community-Level Interaction Insights into Carbon Utilization and Element Cycling Functions of Hydrothermarchaeota in Hydrothermal Sediment.</title>
        <authorList>
            <person name="Zhou Z."/>
            <person name="Liu Y."/>
            <person name="Xu W."/>
            <person name="Pan J."/>
            <person name="Luo Z.H."/>
            <person name="Li M."/>
        </authorList>
    </citation>
    <scope>NUCLEOTIDE SEQUENCE [LARGE SCALE GENOMIC DNA]</scope>
    <source>
        <strain evidence="9">HyVt-493</strain>
    </source>
</reference>
<dbReference type="Pfam" id="PF14693">
    <property type="entry name" value="Ribosomal_TL5_C"/>
    <property type="match status" value="1"/>
</dbReference>
<organism evidence="9">
    <name type="scientific">Leucothrix mucor</name>
    <dbReference type="NCBI Taxonomy" id="45248"/>
    <lineage>
        <taxon>Bacteria</taxon>
        <taxon>Pseudomonadati</taxon>
        <taxon>Pseudomonadota</taxon>
        <taxon>Gammaproteobacteria</taxon>
        <taxon>Thiotrichales</taxon>
        <taxon>Thiotrichaceae</taxon>
        <taxon>Leucothrix</taxon>
    </lineage>
</organism>
<dbReference type="SUPFAM" id="SSF50715">
    <property type="entry name" value="Ribosomal protein L25-like"/>
    <property type="match status" value="1"/>
</dbReference>
<comment type="subunit">
    <text evidence="5">Part of the 50S ribosomal subunit; part of the 5S rRNA/L5/L18/L25 subcomplex. Contacts the 5S rRNA. Binds to the 5S rRNA independently of L5 and L18.</text>
</comment>